<dbReference type="EMBL" id="CP000301">
    <property type="protein sequence ID" value="ABD88530.1"/>
    <property type="molecule type" value="Genomic_DNA"/>
</dbReference>
<proteinExistence type="predicted"/>
<dbReference type="KEGG" id="rpc:RPC_2985"/>
<organism evidence="2">
    <name type="scientific">Rhodopseudomonas palustris (strain BisB18)</name>
    <dbReference type="NCBI Taxonomy" id="316056"/>
    <lineage>
        <taxon>Bacteria</taxon>
        <taxon>Pseudomonadati</taxon>
        <taxon>Pseudomonadota</taxon>
        <taxon>Alphaproteobacteria</taxon>
        <taxon>Hyphomicrobiales</taxon>
        <taxon>Nitrobacteraceae</taxon>
        <taxon>Rhodopseudomonas</taxon>
    </lineage>
</organism>
<protein>
    <submittedName>
        <fullName evidence="2">Uncharacterized protein</fullName>
    </submittedName>
</protein>
<name>Q213A6_RHOPB</name>
<evidence type="ECO:0000313" key="2">
    <source>
        <dbReference type="EMBL" id="ABD88530.1"/>
    </source>
</evidence>
<gene>
    <name evidence="2" type="ordered locus">RPC_2985</name>
</gene>
<dbReference type="HOGENOM" id="CLU_2289490_0_0_5"/>
<sequence>MPGDDRSVGGARRGSGRWPNQTGRPVFALRLARHRWIMAVAATLPPAQRGLAALPKASFTSMPLQMTDRRHNRDLLTASQSLTNVESDLHRAGQPRYCLSG</sequence>
<reference evidence="2" key="1">
    <citation type="submission" date="2006-03" db="EMBL/GenBank/DDBJ databases">
        <title>Complete sequence of Rhodopseudomonas palustris BisB18.</title>
        <authorList>
            <consortium name="US DOE Joint Genome Institute"/>
            <person name="Copeland A."/>
            <person name="Lucas S."/>
            <person name="Lapidus A."/>
            <person name="Barry K."/>
            <person name="Detter J.C."/>
            <person name="Glavina del Rio T."/>
            <person name="Hammon N."/>
            <person name="Israni S."/>
            <person name="Dalin E."/>
            <person name="Tice H."/>
            <person name="Pitluck S."/>
            <person name="Chain P."/>
            <person name="Malfatti S."/>
            <person name="Shin M."/>
            <person name="Vergez L."/>
            <person name="Schmutz J."/>
            <person name="Larimer F."/>
            <person name="Land M."/>
            <person name="Hauser L."/>
            <person name="Pelletier D.A."/>
            <person name="Kyrpides N."/>
            <person name="Anderson I."/>
            <person name="Oda Y."/>
            <person name="Harwood C.S."/>
            <person name="Richardson P."/>
        </authorList>
    </citation>
    <scope>NUCLEOTIDE SEQUENCE [LARGE SCALE GENOMIC DNA]</scope>
    <source>
        <strain evidence="2">BisB18</strain>
    </source>
</reference>
<evidence type="ECO:0000256" key="1">
    <source>
        <dbReference type="SAM" id="MobiDB-lite"/>
    </source>
</evidence>
<accession>Q213A6</accession>
<dbReference type="AlphaFoldDB" id="Q213A6"/>
<feature type="region of interest" description="Disordered" evidence="1">
    <location>
        <begin position="1"/>
        <end position="24"/>
    </location>
</feature>